<dbReference type="InterPro" id="IPR052924">
    <property type="entry name" value="OsmC/Ohr_hydroprdx_reductase"/>
</dbReference>
<dbReference type="PANTHER" id="PTHR35368:SF1">
    <property type="entry name" value="HYDROPEROXIDE REDUCTASE"/>
    <property type="match status" value="1"/>
</dbReference>
<organism evidence="1 2">
    <name type="scientific">Amphritea balenae</name>
    <dbReference type="NCBI Taxonomy" id="452629"/>
    <lineage>
        <taxon>Bacteria</taxon>
        <taxon>Pseudomonadati</taxon>
        <taxon>Pseudomonadota</taxon>
        <taxon>Gammaproteobacteria</taxon>
        <taxon>Oceanospirillales</taxon>
        <taxon>Oceanospirillaceae</taxon>
        <taxon>Amphritea</taxon>
    </lineage>
</organism>
<dbReference type="RefSeq" id="WP_124926624.1">
    <property type="nucleotide sequence ID" value="NZ_BMOH01000002.1"/>
</dbReference>
<reference evidence="1 2" key="1">
    <citation type="submission" date="2018-11" db="EMBL/GenBank/DDBJ databases">
        <title>The draft genome sequence of Amphritea balenae JAMM 1525T.</title>
        <authorList>
            <person name="Fang Z."/>
            <person name="Zhang Y."/>
            <person name="Han X."/>
        </authorList>
    </citation>
    <scope>NUCLEOTIDE SEQUENCE [LARGE SCALE GENOMIC DNA]</scope>
    <source>
        <strain evidence="1 2">JAMM 1525</strain>
    </source>
</reference>
<protein>
    <submittedName>
        <fullName evidence="1">OsmC family peroxiredoxin</fullName>
    </submittedName>
</protein>
<comment type="caution">
    <text evidence="1">The sequence shown here is derived from an EMBL/GenBank/DDBJ whole genome shotgun (WGS) entry which is preliminary data.</text>
</comment>
<proteinExistence type="predicted"/>
<dbReference type="Gene3D" id="3.30.300.20">
    <property type="match status" value="1"/>
</dbReference>
<dbReference type="InterPro" id="IPR003718">
    <property type="entry name" value="OsmC/Ohr_fam"/>
</dbReference>
<dbReference type="AlphaFoldDB" id="A0A3P1SMX4"/>
<dbReference type="InterPro" id="IPR036102">
    <property type="entry name" value="OsmC/Ohrsf"/>
</dbReference>
<evidence type="ECO:0000313" key="2">
    <source>
        <dbReference type="Proteomes" id="UP000267535"/>
    </source>
</evidence>
<accession>A0A3P1SMX4</accession>
<dbReference type="Pfam" id="PF02566">
    <property type="entry name" value="OsmC"/>
    <property type="match status" value="1"/>
</dbReference>
<dbReference type="EMBL" id="RQXV01000007">
    <property type="protein sequence ID" value="RRC98563.1"/>
    <property type="molecule type" value="Genomic_DNA"/>
</dbReference>
<evidence type="ECO:0000313" key="1">
    <source>
        <dbReference type="EMBL" id="RRC98563.1"/>
    </source>
</evidence>
<keyword evidence="2" id="KW-1185">Reference proteome</keyword>
<dbReference type="InterPro" id="IPR015946">
    <property type="entry name" value="KH_dom-like_a/b"/>
</dbReference>
<name>A0A3P1SMX4_9GAMM</name>
<dbReference type="OrthoDB" id="9789573at2"/>
<dbReference type="Proteomes" id="UP000267535">
    <property type="component" value="Unassembled WGS sequence"/>
</dbReference>
<dbReference type="PANTHER" id="PTHR35368">
    <property type="entry name" value="HYDROPEROXIDE REDUCTASE"/>
    <property type="match status" value="1"/>
</dbReference>
<gene>
    <name evidence="1" type="ORF">EHS89_13200</name>
</gene>
<dbReference type="SUPFAM" id="SSF82784">
    <property type="entry name" value="OsmC-like"/>
    <property type="match status" value="1"/>
</dbReference>
<sequence>MAASKVISVSTSMKAGAQVHADIRGHKVTIDQPKQAGGTDEGPTPLEFFLFSLAGCIQSIARIAATQQKIEMRGIDIDVEATLNPAGLLGKETEDRVGFQTITVKAQIDADLTDAEKTEFLDAVCDRCPLHDNIRLATVVDHSLSA</sequence>